<dbReference type="EMBL" id="LAZR01021250">
    <property type="protein sequence ID" value="KKL85977.1"/>
    <property type="molecule type" value="Genomic_DNA"/>
</dbReference>
<gene>
    <name evidence="1" type="ORF">LCGC14_1949360</name>
</gene>
<comment type="caution">
    <text evidence="1">The sequence shown here is derived from an EMBL/GenBank/DDBJ whole genome shotgun (WGS) entry which is preliminary data.</text>
</comment>
<protein>
    <submittedName>
        <fullName evidence="1">Uncharacterized protein</fullName>
    </submittedName>
</protein>
<sequence>MTERRVFSRKTFNGYHLVRWAGGIPRDDEPIGFFKKLDSKDAYGFEADENIALCPKPGSYNGPWADVYLYVGSICQKCIWLWQLPNSDYVCALRVRTMKGHLVNGSHS</sequence>
<organism evidence="1">
    <name type="scientific">marine sediment metagenome</name>
    <dbReference type="NCBI Taxonomy" id="412755"/>
    <lineage>
        <taxon>unclassified sequences</taxon>
        <taxon>metagenomes</taxon>
        <taxon>ecological metagenomes</taxon>
    </lineage>
</organism>
<dbReference type="AlphaFoldDB" id="A0A0F9IEX4"/>
<name>A0A0F9IEX4_9ZZZZ</name>
<evidence type="ECO:0000313" key="1">
    <source>
        <dbReference type="EMBL" id="KKL85977.1"/>
    </source>
</evidence>
<reference evidence="1" key="1">
    <citation type="journal article" date="2015" name="Nature">
        <title>Complex archaea that bridge the gap between prokaryotes and eukaryotes.</title>
        <authorList>
            <person name="Spang A."/>
            <person name="Saw J.H."/>
            <person name="Jorgensen S.L."/>
            <person name="Zaremba-Niedzwiedzka K."/>
            <person name="Martijn J."/>
            <person name="Lind A.E."/>
            <person name="van Eijk R."/>
            <person name="Schleper C."/>
            <person name="Guy L."/>
            <person name="Ettema T.J."/>
        </authorList>
    </citation>
    <scope>NUCLEOTIDE SEQUENCE</scope>
</reference>
<proteinExistence type="predicted"/>
<accession>A0A0F9IEX4</accession>